<dbReference type="InterPro" id="IPR036589">
    <property type="entry name" value="HCY_dom_sf"/>
</dbReference>
<evidence type="ECO:0000256" key="18">
    <source>
        <dbReference type="ARBA" id="ARBA00031040"/>
    </source>
</evidence>
<keyword evidence="14 19" id="KW-0862">Zinc</keyword>
<comment type="cofactor">
    <cofactor evidence="3">
        <name>methylcob(III)alamin</name>
        <dbReference type="ChEBI" id="CHEBI:28115"/>
    </cofactor>
</comment>
<evidence type="ECO:0000256" key="19">
    <source>
        <dbReference type="PROSITE-ProRule" id="PRU00333"/>
    </source>
</evidence>
<gene>
    <name evidence="21" type="primary">metH_2</name>
    <name evidence="21" type="ORF">SPMU_20360</name>
</gene>
<comment type="catalytic activity">
    <reaction evidence="1">
        <text>(6S)-5-methyl-5,6,7,8-tetrahydrofolate + L-homocysteine = (6S)-5,6,7,8-tetrahydrofolate + L-methionine</text>
        <dbReference type="Rhea" id="RHEA:11172"/>
        <dbReference type="ChEBI" id="CHEBI:18608"/>
        <dbReference type="ChEBI" id="CHEBI:57453"/>
        <dbReference type="ChEBI" id="CHEBI:57844"/>
        <dbReference type="ChEBI" id="CHEBI:58199"/>
        <dbReference type="EC" id="2.1.1.13"/>
    </reaction>
</comment>
<feature type="domain" description="Hcy-binding" evidence="20">
    <location>
        <begin position="16"/>
        <end position="333"/>
    </location>
</feature>
<evidence type="ECO:0000256" key="15">
    <source>
        <dbReference type="ARBA" id="ARBA00023167"/>
    </source>
</evidence>
<dbReference type="InterPro" id="IPR050554">
    <property type="entry name" value="Met_Synthase/Corrinoid"/>
</dbReference>
<keyword evidence="16" id="KW-0170">Cobalt</keyword>
<evidence type="ECO:0000256" key="2">
    <source>
        <dbReference type="ARBA" id="ARBA00001947"/>
    </source>
</evidence>
<proteinExistence type="inferred from homology"/>
<reference evidence="21 22" key="1">
    <citation type="submission" date="2017-03" db="EMBL/GenBank/DDBJ databases">
        <title>Genome sequence of Sphingomonas mucosissima DSM 17494.</title>
        <authorList>
            <person name="Poehlein A."/>
            <person name="Wuebbeler J.H."/>
            <person name="Steinbuechel A."/>
            <person name="Daniel R."/>
        </authorList>
    </citation>
    <scope>NUCLEOTIDE SEQUENCE [LARGE SCALE GENOMIC DNA]</scope>
    <source>
        <strain evidence="21 22">DSM 17494</strain>
    </source>
</reference>
<comment type="similarity">
    <text evidence="5">Belongs to the vitamin-B12 dependent methionine synthase family.</text>
</comment>
<evidence type="ECO:0000256" key="4">
    <source>
        <dbReference type="ARBA" id="ARBA00005178"/>
    </source>
</evidence>
<evidence type="ECO:0000256" key="6">
    <source>
        <dbReference type="ARBA" id="ARBA00012032"/>
    </source>
</evidence>
<evidence type="ECO:0000256" key="5">
    <source>
        <dbReference type="ARBA" id="ARBA00010398"/>
    </source>
</evidence>
<comment type="cofactor">
    <cofactor evidence="2 19">
        <name>Zn(2+)</name>
        <dbReference type="ChEBI" id="CHEBI:29105"/>
    </cofactor>
</comment>
<evidence type="ECO:0000256" key="11">
    <source>
        <dbReference type="ARBA" id="ARBA00022679"/>
    </source>
</evidence>
<dbReference type="PANTHER" id="PTHR45833:SF1">
    <property type="entry name" value="METHIONINE SYNTHASE"/>
    <property type="match status" value="1"/>
</dbReference>
<keyword evidence="11 19" id="KW-0808">Transferase</keyword>
<evidence type="ECO:0000256" key="13">
    <source>
        <dbReference type="ARBA" id="ARBA00022723"/>
    </source>
</evidence>
<evidence type="ECO:0000256" key="3">
    <source>
        <dbReference type="ARBA" id="ARBA00001956"/>
    </source>
</evidence>
<dbReference type="PANTHER" id="PTHR45833">
    <property type="entry name" value="METHIONINE SYNTHASE"/>
    <property type="match status" value="1"/>
</dbReference>
<dbReference type="GO" id="GO:0046872">
    <property type="term" value="F:metal ion binding"/>
    <property type="evidence" value="ECO:0007669"/>
    <property type="project" value="UniProtKB-KW"/>
</dbReference>
<dbReference type="GO" id="GO:0031419">
    <property type="term" value="F:cobalamin binding"/>
    <property type="evidence" value="ECO:0007669"/>
    <property type="project" value="UniProtKB-KW"/>
</dbReference>
<name>A0A245ZIQ3_9SPHN</name>
<dbReference type="EMBL" id="NBBJ01000003">
    <property type="protein sequence ID" value="OWK29616.1"/>
    <property type="molecule type" value="Genomic_DNA"/>
</dbReference>
<keyword evidence="9" id="KW-0028">Amino-acid biosynthesis</keyword>
<dbReference type="Gene3D" id="3.20.20.330">
    <property type="entry name" value="Homocysteine-binding-like domain"/>
    <property type="match status" value="1"/>
</dbReference>
<evidence type="ECO:0000256" key="7">
    <source>
        <dbReference type="ARBA" id="ARBA00013998"/>
    </source>
</evidence>
<keyword evidence="13 19" id="KW-0479">Metal-binding</keyword>
<evidence type="ECO:0000256" key="8">
    <source>
        <dbReference type="ARBA" id="ARBA00022603"/>
    </source>
</evidence>
<evidence type="ECO:0000256" key="17">
    <source>
        <dbReference type="ARBA" id="ARBA00025552"/>
    </source>
</evidence>
<dbReference type="GO" id="GO:0050667">
    <property type="term" value="P:homocysteine metabolic process"/>
    <property type="evidence" value="ECO:0007669"/>
    <property type="project" value="TreeGrafter"/>
</dbReference>
<keyword evidence="22" id="KW-1185">Reference proteome</keyword>
<organism evidence="21 22">
    <name type="scientific">Sphingomonas mucosissima</name>
    <dbReference type="NCBI Taxonomy" id="370959"/>
    <lineage>
        <taxon>Bacteria</taxon>
        <taxon>Pseudomonadati</taxon>
        <taxon>Pseudomonadota</taxon>
        <taxon>Alphaproteobacteria</taxon>
        <taxon>Sphingomonadales</taxon>
        <taxon>Sphingomonadaceae</taxon>
        <taxon>Sphingomonas</taxon>
    </lineage>
</organism>
<dbReference type="EC" id="2.1.1.13" evidence="6"/>
<evidence type="ECO:0000313" key="21">
    <source>
        <dbReference type="EMBL" id="OWK29616.1"/>
    </source>
</evidence>
<dbReference type="GO" id="GO:0005829">
    <property type="term" value="C:cytosol"/>
    <property type="evidence" value="ECO:0007669"/>
    <property type="project" value="TreeGrafter"/>
</dbReference>
<protein>
    <recommendedName>
        <fullName evidence="7">Methionine synthase</fullName>
        <ecNumber evidence="6">2.1.1.13</ecNumber>
    </recommendedName>
    <alternativeName>
        <fullName evidence="18">5-methyltetrahydrofolate--homocysteine methyltransferase</fullName>
    </alternativeName>
</protein>
<comment type="function">
    <text evidence="17">Catalyzes the transfer of a methyl group from methyl-cobalamin to homocysteine, yielding enzyme-bound cob(I)alamin and methionine. Subsequently, remethylates the cofactor using methyltetrahydrofolate.</text>
</comment>
<evidence type="ECO:0000256" key="10">
    <source>
        <dbReference type="ARBA" id="ARBA00022628"/>
    </source>
</evidence>
<feature type="binding site" evidence="19">
    <location>
        <position position="319"/>
    </location>
    <ligand>
        <name>Zn(2+)</name>
        <dbReference type="ChEBI" id="CHEBI:29105"/>
    </ligand>
</feature>
<dbReference type="InterPro" id="IPR003726">
    <property type="entry name" value="HCY_dom"/>
</dbReference>
<dbReference type="Pfam" id="PF02574">
    <property type="entry name" value="S-methyl_trans"/>
    <property type="match status" value="1"/>
</dbReference>
<accession>A0A245ZIQ3</accession>
<keyword evidence="8 19" id="KW-0489">Methyltransferase</keyword>
<evidence type="ECO:0000256" key="9">
    <source>
        <dbReference type="ARBA" id="ARBA00022605"/>
    </source>
</evidence>
<evidence type="ECO:0000256" key="1">
    <source>
        <dbReference type="ARBA" id="ARBA00001700"/>
    </source>
</evidence>
<dbReference type="GO" id="GO:0032259">
    <property type="term" value="P:methylation"/>
    <property type="evidence" value="ECO:0007669"/>
    <property type="project" value="UniProtKB-KW"/>
</dbReference>
<evidence type="ECO:0000256" key="14">
    <source>
        <dbReference type="ARBA" id="ARBA00022833"/>
    </source>
</evidence>
<dbReference type="GO" id="GO:0008705">
    <property type="term" value="F:methionine synthase activity"/>
    <property type="evidence" value="ECO:0007669"/>
    <property type="project" value="UniProtKB-EC"/>
</dbReference>
<evidence type="ECO:0000259" key="20">
    <source>
        <dbReference type="PROSITE" id="PS50970"/>
    </source>
</evidence>
<keyword evidence="12" id="KW-0949">S-adenosyl-L-methionine</keyword>
<dbReference type="Proteomes" id="UP000197783">
    <property type="component" value="Unassembled WGS sequence"/>
</dbReference>
<keyword evidence="15" id="KW-0486">Methionine biosynthesis</keyword>
<feature type="binding site" evidence="19">
    <location>
        <position position="318"/>
    </location>
    <ligand>
        <name>Zn(2+)</name>
        <dbReference type="ChEBI" id="CHEBI:29105"/>
    </ligand>
</feature>
<dbReference type="SUPFAM" id="SSF82282">
    <property type="entry name" value="Homocysteine S-methyltransferase"/>
    <property type="match status" value="1"/>
</dbReference>
<dbReference type="PROSITE" id="PS50970">
    <property type="entry name" value="HCY"/>
    <property type="match status" value="1"/>
</dbReference>
<dbReference type="GO" id="GO:0046653">
    <property type="term" value="P:tetrahydrofolate metabolic process"/>
    <property type="evidence" value="ECO:0007669"/>
    <property type="project" value="TreeGrafter"/>
</dbReference>
<evidence type="ECO:0000313" key="22">
    <source>
        <dbReference type="Proteomes" id="UP000197783"/>
    </source>
</evidence>
<dbReference type="FunFam" id="3.20.20.330:FF:000001">
    <property type="entry name" value="Methionine synthase"/>
    <property type="match status" value="1"/>
</dbReference>
<feature type="binding site" evidence="19">
    <location>
        <position position="255"/>
    </location>
    <ligand>
        <name>Zn(2+)</name>
        <dbReference type="ChEBI" id="CHEBI:29105"/>
    </ligand>
</feature>
<comment type="caution">
    <text evidence="21">The sequence shown here is derived from an EMBL/GenBank/DDBJ whole genome shotgun (WGS) entry which is preliminary data.</text>
</comment>
<dbReference type="AlphaFoldDB" id="A0A245ZIQ3"/>
<sequence length="360" mass="38693">MRVMPSHAKLAPEGARDALLAAASERILVTDGAFGTEIQNWKLGEADYAGSLGLSHDQKGNNDILALTKPEVPESIHRAYFEAGADIAETNTFSANRISQADYGAENLVREINMESAAMARRIADEFAARDGRRRFVAGAIGPTNKTLSLSPDVNDPGYREIDFDYLKQVYREQTDALIEGGADFILIETVFDTLNAKAGVMAAQEAAAAFGRDVPIMLSMTLTDLSGRNLSGHTVEAFWHAVRHAKPVTIGLNCSFGAQQLRPHVKTLSEICDTLIMVYPNAGLPNELGAYDEAPETTASLVKEWADAGQVNVLGGCCGSTPAHIKAIADTMRGLAPRRIPVPPVRTRLAGLEPFTMAA</sequence>
<evidence type="ECO:0000256" key="16">
    <source>
        <dbReference type="ARBA" id="ARBA00023285"/>
    </source>
</evidence>
<comment type="pathway">
    <text evidence="4">Amino-acid biosynthesis; L-methionine biosynthesis via de novo pathway; L-methionine from L-homocysteine (MetH route): step 1/1.</text>
</comment>
<evidence type="ECO:0000256" key="12">
    <source>
        <dbReference type="ARBA" id="ARBA00022691"/>
    </source>
</evidence>
<keyword evidence="10" id="KW-0846">Cobalamin</keyword>